<evidence type="ECO:0000259" key="14">
    <source>
        <dbReference type="PROSITE" id="PS50109"/>
    </source>
</evidence>
<dbReference type="InterPro" id="IPR004358">
    <property type="entry name" value="Sig_transdc_His_kin-like_C"/>
</dbReference>
<dbReference type="EC" id="2.7.13.3" evidence="3"/>
<dbReference type="PANTHER" id="PTHR45569:SF1">
    <property type="entry name" value="SENSOR PROTEIN KDPD"/>
    <property type="match status" value="1"/>
</dbReference>
<evidence type="ECO:0000256" key="4">
    <source>
        <dbReference type="ARBA" id="ARBA00022553"/>
    </source>
</evidence>
<dbReference type="PRINTS" id="PR00344">
    <property type="entry name" value="BCTRLSENSOR"/>
</dbReference>
<keyword evidence="9" id="KW-0067">ATP-binding</keyword>
<evidence type="ECO:0000313" key="16">
    <source>
        <dbReference type="Proteomes" id="UP001597106"/>
    </source>
</evidence>
<evidence type="ECO:0000256" key="7">
    <source>
        <dbReference type="ARBA" id="ARBA00022741"/>
    </source>
</evidence>
<dbReference type="InterPro" id="IPR036890">
    <property type="entry name" value="HATPase_C_sf"/>
</dbReference>
<keyword evidence="7" id="KW-0547">Nucleotide-binding</keyword>
<keyword evidence="5" id="KW-0808">Transferase</keyword>
<evidence type="ECO:0000256" key="8">
    <source>
        <dbReference type="ARBA" id="ARBA00022777"/>
    </source>
</evidence>
<evidence type="ECO:0000256" key="2">
    <source>
        <dbReference type="ARBA" id="ARBA00004141"/>
    </source>
</evidence>
<dbReference type="Gene3D" id="1.10.287.130">
    <property type="match status" value="1"/>
</dbReference>
<dbReference type="InterPro" id="IPR003661">
    <property type="entry name" value="HisK_dim/P_dom"/>
</dbReference>
<dbReference type="SUPFAM" id="SSF47384">
    <property type="entry name" value="Homodimeric domain of signal transducing histidine kinase"/>
    <property type="match status" value="1"/>
</dbReference>
<evidence type="ECO:0000256" key="11">
    <source>
        <dbReference type="ARBA" id="ARBA00023012"/>
    </source>
</evidence>
<dbReference type="RefSeq" id="WP_379075779.1">
    <property type="nucleotide sequence ID" value="NZ_JBHTJW010000002.1"/>
</dbReference>
<evidence type="ECO:0000313" key="15">
    <source>
        <dbReference type="EMBL" id="MFD0929890.1"/>
    </source>
</evidence>
<comment type="subcellular location">
    <subcellularLocation>
        <location evidence="2">Membrane</location>
        <topology evidence="2">Multi-pass membrane protein</topology>
    </subcellularLocation>
</comment>
<dbReference type="Gene3D" id="3.30.450.40">
    <property type="match status" value="1"/>
</dbReference>
<feature type="transmembrane region" description="Helical" evidence="13">
    <location>
        <begin position="20"/>
        <end position="52"/>
    </location>
</feature>
<protein>
    <recommendedName>
        <fullName evidence="3">histidine kinase</fullName>
        <ecNumber evidence="3">2.7.13.3</ecNumber>
    </recommendedName>
</protein>
<dbReference type="Gene3D" id="1.20.120.620">
    <property type="entry name" value="Backbone structure of the membrane domain of e. Coli histidine kinase receptor kdpd"/>
    <property type="match status" value="1"/>
</dbReference>
<evidence type="ECO:0000256" key="6">
    <source>
        <dbReference type="ARBA" id="ARBA00022692"/>
    </source>
</evidence>
<comment type="caution">
    <text evidence="15">The sequence shown here is derived from an EMBL/GenBank/DDBJ whole genome shotgun (WGS) entry which is preliminary data.</text>
</comment>
<evidence type="ECO:0000256" key="3">
    <source>
        <dbReference type="ARBA" id="ARBA00012438"/>
    </source>
</evidence>
<organism evidence="15 16">
    <name type="scientific">Methylophilus glucosoxydans</name>
    <dbReference type="NCBI Taxonomy" id="752553"/>
    <lineage>
        <taxon>Bacteria</taxon>
        <taxon>Pseudomonadati</taxon>
        <taxon>Pseudomonadota</taxon>
        <taxon>Betaproteobacteria</taxon>
        <taxon>Nitrosomonadales</taxon>
        <taxon>Methylophilaceae</taxon>
        <taxon>Methylophilus</taxon>
    </lineage>
</organism>
<dbReference type="PANTHER" id="PTHR45569">
    <property type="entry name" value="SENSOR PROTEIN KDPD"/>
    <property type="match status" value="1"/>
</dbReference>
<dbReference type="Pfam" id="PF13493">
    <property type="entry name" value="DUF4118"/>
    <property type="match status" value="1"/>
</dbReference>
<name>A0ABW3GH62_9PROT</name>
<feature type="transmembrane region" description="Helical" evidence="13">
    <location>
        <begin position="58"/>
        <end position="80"/>
    </location>
</feature>
<dbReference type="InterPro" id="IPR052023">
    <property type="entry name" value="Histidine_kinase_KdpD"/>
</dbReference>
<comment type="catalytic activity">
    <reaction evidence="1">
        <text>ATP + protein L-histidine = ADP + protein N-phospho-L-histidine.</text>
        <dbReference type="EC" id="2.7.13.3"/>
    </reaction>
</comment>
<gene>
    <name evidence="15" type="ORF">ACFQ1T_08875</name>
</gene>
<evidence type="ECO:0000256" key="5">
    <source>
        <dbReference type="ARBA" id="ARBA00022679"/>
    </source>
</evidence>
<reference evidence="16" key="1">
    <citation type="journal article" date="2019" name="Int. J. Syst. Evol. Microbiol.">
        <title>The Global Catalogue of Microorganisms (GCM) 10K type strain sequencing project: providing services to taxonomists for standard genome sequencing and annotation.</title>
        <authorList>
            <consortium name="The Broad Institute Genomics Platform"/>
            <consortium name="The Broad Institute Genome Sequencing Center for Infectious Disease"/>
            <person name="Wu L."/>
            <person name="Ma J."/>
        </authorList>
    </citation>
    <scope>NUCLEOTIDE SEQUENCE [LARGE SCALE GENOMIC DNA]</scope>
    <source>
        <strain evidence="16">CCUG 59685</strain>
    </source>
</reference>
<dbReference type="PROSITE" id="PS50109">
    <property type="entry name" value="HIS_KIN"/>
    <property type="match status" value="1"/>
</dbReference>
<dbReference type="InterPro" id="IPR036097">
    <property type="entry name" value="HisK_dim/P_sf"/>
</dbReference>
<dbReference type="Gene3D" id="3.30.565.10">
    <property type="entry name" value="Histidine kinase-like ATPase, C-terminal domain"/>
    <property type="match status" value="1"/>
</dbReference>
<dbReference type="InterPro" id="IPR005467">
    <property type="entry name" value="His_kinase_dom"/>
</dbReference>
<dbReference type="EMBL" id="JBHTJW010000002">
    <property type="protein sequence ID" value="MFD0929890.1"/>
    <property type="molecule type" value="Genomic_DNA"/>
</dbReference>
<dbReference type="InterPro" id="IPR025201">
    <property type="entry name" value="KdpD_TM"/>
</dbReference>
<dbReference type="SMART" id="SM00387">
    <property type="entry name" value="HATPase_c"/>
    <property type="match status" value="1"/>
</dbReference>
<keyword evidence="4" id="KW-0597">Phosphoprotein</keyword>
<evidence type="ECO:0000256" key="13">
    <source>
        <dbReference type="SAM" id="Phobius"/>
    </source>
</evidence>
<dbReference type="SMART" id="SM00388">
    <property type="entry name" value="HisKA"/>
    <property type="match status" value="1"/>
</dbReference>
<dbReference type="Proteomes" id="UP001597106">
    <property type="component" value="Unassembled WGS sequence"/>
</dbReference>
<accession>A0ABW3GH62</accession>
<keyword evidence="10 13" id="KW-1133">Transmembrane helix</keyword>
<evidence type="ECO:0000256" key="1">
    <source>
        <dbReference type="ARBA" id="ARBA00000085"/>
    </source>
</evidence>
<keyword evidence="6 13" id="KW-0812">Transmembrane</keyword>
<keyword evidence="11" id="KW-0902">Two-component regulatory system</keyword>
<dbReference type="InterPro" id="IPR038318">
    <property type="entry name" value="KdpD_sf"/>
</dbReference>
<dbReference type="CDD" id="cd00082">
    <property type="entry name" value="HisKA"/>
    <property type="match status" value="1"/>
</dbReference>
<sequence length="520" mass="57114">MADGFVNPTTSHRPDWQYQLVLWSGMALTTWVGVWHFASLGVTLLTLLYMLWVLWAAYFLHFATAMLTAIAAVLLINYCFIEPLYTLRVASLQSWVMLIVFAVLALTVSRAMQQLKRQRQQAQLAAQQSRFFQSLAEVLSSHLSVAALLQAACQHVQQGLGWQVCVVQLAPDMQLQRLAGESTLLVQPSSVQWALDYQRAIGAGTQDWPALGQCLLPFGFPQHEVLVVAVPVGHAPDLHFLQRLVQQCADATLKLRQQIALADAARETTEAQFKKSLLTALSHDMRTPLTAILGAANVLADQQITLAPAQSTQLLQSILAEAGYLSQATENILTLVKLEAGERALHREWQSLQEVVQHVMHRYLQRTPPVSLAFAAVAEGEEWLVHMDAVLVAHALSNLVDNALQWRSTETPVALQLAREADWLVLSVINEGPGFAPDFEIASFHSRRPAGSGSRGFGLGLSIVNTIMQLHQGQLQLTQQSDQPPLNAGPLDKTAVARRTCVRMLFPFVPATSLSAGEAG</sequence>
<keyword evidence="12 13" id="KW-0472">Membrane</keyword>
<dbReference type="SUPFAM" id="SSF55874">
    <property type="entry name" value="ATPase domain of HSP90 chaperone/DNA topoisomerase II/histidine kinase"/>
    <property type="match status" value="1"/>
</dbReference>
<proteinExistence type="predicted"/>
<keyword evidence="16" id="KW-1185">Reference proteome</keyword>
<evidence type="ECO:0000256" key="12">
    <source>
        <dbReference type="ARBA" id="ARBA00023136"/>
    </source>
</evidence>
<dbReference type="CDD" id="cd00075">
    <property type="entry name" value="HATPase"/>
    <property type="match status" value="1"/>
</dbReference>
<dbReference type="InterPro" id="IPR003594">
    <property type="entry name" value="HATPase_dom"/>
</dbReference>
<keyword evidence="8" id="KW-0418">Kinase</keyword>
<dbReference type="Pfam" id="PF00512">
    <property type="entry name" value="HisKA"/>
    <property type="match status" value="1"/>
</dbReference>
<evidence type="ECO:0000256" key="10">
    <source>
        <dbReference type="ARBA" id="ARBA00022989"/>
    </source>
</evidence>
<feature type="domain" description="Histidine kinase" evidence="14">
    <location>
        <begin position="280"/>
        <end position="510"/>
    </location>
</feature>
<dbReference type="InterPro" id="IPR029016">
    <property type="entry name" value="GAF-like_dom_sf"/>
</dbReference>
<evidence type="ECO:0000256" key="9">
    <source>
        <dbReference type="ARBA" id="ARBA00022840"/>
    </source>
</evidence>
<feature type="transmembrane region" description="Helical" evidence="13">
    <location>
        <begin position="92"/>
        <end position="112"/>
    </location>
</feature>
<dbReference type="Pfam" id="PF02518">
    <property type="entry name" value="HATPase_c"/>
    <property type="match status" value="1"/>
</dbReference>